<dbReference type="GO" id="GO:0017056">
    <property type="term" value="F:structural constituent of nuclear pore"/>
    <property type="evidence" value="ECO:0007669"/>
    <property type="project" value="InterPro"/>
</dbReference>
<dbReference type="EMBL" id="SJOL01006373">
    <property type="protein sequence ID" value="TGZ68262.1"/>
    <property type="molecule type" value="Genomic_DNA"/>
</dbReference>
<evidence type="ECO:0000313" key="9">
    <source>
        <dbReference type="Proteomes" id="UP000308267"/>
    </source>
</evidence>
<keyword evidence="6" id="KW-0906">Nuclear pore complex</keyword>
<evidence type="ECO:0000256" key="3">
    <source>
        <dbReference type="ARBA" id="ARBA00022816"/>
    </source>
</evidence>
<keyword evidence="7" id="KW-0539">Nucleus</keyword>
<accession>A0A4V3SFF7</accession>
<dbReference type="PANTHER" id="PTHR13437:SF2">
    <property type="entry name" value="NUCLEOPORIN P58_P45"/>
    <property type="match status" value="1"/>
</dbReference>
<dbReference type="STRING" id="147828.A0A4V3SFF7"/>
<dbReference type="GO" id="GO:0008139">
    <property type="term" value="F:nuclear localization sequence binding"/>
    <property type="evidence" value="ECO:0007669"/>
    <property type="project" value="InterPro"/>
</dbReference>
<keyword evidence="4" id="KW-0653">Protein transport</keyword>
<comment type="caution">
    <text evidence="8">The sequence shown here is derived from an EMBL/GenBank/DDBJ whole genome shotgun (WGS) entry which is preliminary data.</text>
</comment>
<evidence type="ECO:0000256" key="4">
    <source>
        <dbReference type="ARBA" id="ARBA00022927"/>
    </source>
</evidence>
<keyword evidence="2" id="KW-0813">Transport</keyword>
<dbReference type="AlphaFoldDB" id="A0A4V3SFF7"/>
<dbReference type="GO" id="GO:0015031">
    <property type="term" value="P:protein transport"/>
    <property type="evidence" value="ECO:0007669"/>
    <property type="project" value="UniProtKB-KW"/>
</dbReference>
<comment type="subcellular location">
    <subcellularLocation>
        <location evidence="1">Nucleus</location>
        <location evidence="1">Nuclear pore complex</location>
    </subcellularLocation>
</comment>
<dbReference type="Gene3D" id="6.10.140.1350">
    <property type="match status" value="1"/>
</dbReference>
<reference evidence="8 9" key="1">
    <citation type="journal article" date="2019" name="BMC Genomics">
        <title>New insights from Opisthorchis felineus genome: update on genomics of the epidemiologically important liver flukes.</title>
        <authorList>
            <person name="Ershov N.I."/>
            <person name="Mordvinov V.A."/>
            <person name="Prokhortchouk E.B."/>
            <person name="Pakharukova M.Y."/>
            <person name="Gunbin K.V."/>
            <person name="Ustyantsev K."/>
            <person name="Genaev M.A."/>
            <person name="Blinov A.G."/>
            <person name="Mazur A."/>
            <person name="Boulygina E."/>
            <person name="Tsygankova S."/>
            <person name="Khrameeva E."/>
            <person name="Chekanov N."/>
            <person name="Fan G."/>
            <person name="Xiao A."/>
            <person name="Zhang H."/>
            <person name="Xu X."/>
            <person name="Yang H."/>
            <person name="Solovyev V."/>
            <person name="Lee S.M."/>
            <person name="Liu X."/>
            <person name="Afonnikov D.A."/>
            <person name="Skryabin K.G."/>
        </authorList>
    </citation>
    <scope>NUCLEOTIDE SEQUENCE [LARGE SCALE GENOMIC DNA]</scope>
    <source>
        <strain evidence="8">AK-0245</strain>
        <tissue evidence="8">Whole organism</tissue>
    </source>
</reference>
<dbReference type="PANTHER" id="PTHR13437">
    <property type="entry name" value="NUCLEOPORIN P58/P45 NUCLEOPORIN-LIKE PROTEIN 1"/>
    <property type="match status" value="1"/>
</dbReference>
<dbReference type="Proteomes" id="UP000308267">
    <property type="component" value="Unassembled WGS sequence"/>
</dbReference>
<dbReference type="InterPro" id="IPR024882">
    <property type="entry name" value="NUP58/p45/49"/>
</dbReference>
<proteinExistence type="predicted"/>
<evidence type="ECO:0000256" key="2">
    <source>
        <dbReference type="ARBA" id="ARBA00022448"/>
    </source>
</evidence>
<dbReference type="Pfam" id="PF15967">
    <property type="entry name" value="Nucleoporin_FG2"/>
    <property type="match status" value="1"/>
</dbReference>
<evidence type="ECO:0000256" key="7">
    <source>
        <dbReference type="ARBA" id="ARBA00023242"/>
    </source>
</evidence>
<evidence type="ECO:0000256" key="5">
    <source>
        <dbReference type="ARBA" id="ARBA00023010"/>
    </source>
</evidence>
<dbReference type="EMBL" id="SJOL01006373">
    <property type="protein sequence ID" value="TGZ68264.1"/>
    <property type="molecule type" value="Genomic_DNA"/>
</dbReference>
<name>A0A4V3SFF7_OPIFE</name>
<dbReference type="GO" id="GO:0051028">
    <property type="term" value="P:mRNA transport"/>
    <property type="evidence" value="ECO:0007669"/>
    <property type="project" value="UniProtKB-KW"/>
</dbReference>
<organism evidence="8 9">
    <name type="scientific">Opisthorchis felineus</name>
    <dbReference type="NCBI Taxonomy" id="147828"/>
    <lineage>
        <taxon>Eukaryota</taxon>
        <taxon>Metazoa</taxon>
        <taxon>Spiralia</taxon>
        <taxon>Lophotrochozoa</taxon>
        <taxon>Platyhelminthes</taxon>
        <taxon>Trematoda</taxon>
        <taxon>Digenea</taxon>
        <taxon>Opisthorchiida</taxon>
        <taxon>Opisthorchiata</taxon>
        <taxon>Opisthorchiidae</taxon>
        <taxon>Opisthorchis</taxon>
    </lineage>
</organism>
<sequence length="406" mass="43439">MSITGLGGPTLGTKYSHAPQSKDLPVCQEIITSVEQFKHFLTEQKKIREELINLSQQPLFRLKDDVTSMVQQVSAVISGLRRIVAQHDILKGEVLKEEKHVGIAQRNSEIGVSLQMENSAITEYFLNKLLEFDTRVRSYKQELEVLEGGISSQTRPCLSPKELVALLRQMDNEFICLAAQLHTTYEQVKVLKARYLRNMRALSGDTRSPFAEVEASSLKLRQLDGIMDNGVPDLRKPTSKTPYGPSPFTSLSISPMFPLAALGTQPNPSAVMPQATSLSFLTPFSTISNSVGLGFGLGTSVTKSLTNPLIASVPGAPSQTTSTGSIFSFNAANSGTTIQPKPLFGFGTLTTSASSTTPALSVSGQTTGPQLPSLGFGGFGAATSTGDGLFGKRLASKPASLALPKT</sequence>
<keyword evidence="3" id="KW-0509">mRNA transport</keyword>
<keyword evidence="5" id="KW-0811">Translocation</keyword>
<gene>
    <name evidence="8" type="ORF">CRM22_004338</name>
</gene>
<evidence type="ECO:0000313" key="8">
    <source>
        <dbReference type="EMBL" id="TGZ68264.1"/>
    </source>
</evidence>
<evidence type="ECO:0000256" key="6">
    <source>
        <dbReference type="ARBA" id="ARBA00023132"/>
    </source>
</evidence>
<keyword evidence="9" id="KW-1185">Reference proteome</keyword>
<protein>
    <submittedName>
        <fullName evidence="8">Uncharacterized protein</fullName>
    </submittedName>
</protein>
<evidence type="ECO:0000256" key="1">
    <source>
        <dbReference type="ARBA" id="ARBA00004567"/>
    </source>
</evidence>
<dbReference type="EMBL" id="SJOL01006373">
    <property type="protein sequence ID" value="TGZ68261.1"/>
    <property type="molecule type" value="Genomic_DNA"/>
</dbReference>
<dbReference type="GO" id="GO:0005643">
    <property type="term" value="C:nuclear pore"/>
    <property type="evidence" value="ECO:0007669"/>
    <property type="project" value="UniProtKB-SubCell"/>
</dbReference>
<dbReference type="OrthoDB" id="2538017at2759"/>